<dbReference type="InterPro" id="IPR029061">
    <property type="entry name" value="THDP-binding"/>
</dbReference>
<name>A0A382RJ89_9ZZZZ</name>
<dbReference type="InterPro" id="IPR001017">
    <property type="entry name" value="DH_E1"/>
</dbReference>
<dbReference type="Gene3D" id="3.40.50.970">
    <property type="match status" value="1"/>
</dbReference>
<dbReference type="GO" id="GO:0016624">
    <property type="term" value="F:oxidoreductase activity, acting on the aldehyde or oxo group of donors, disulfide as acceptor"/>
    <property type="evidence" value="ECO:0007669"/>
    <property type="project" value="InterPro"/>
</dbReference>
<dbReference type="GO" id="GO:0009083">
    <property type="term" value="P:branched-chain amino acid catabolic process"/>
    <property type="evidence" value="ECO:0007669"/>
    <property type="project" value="TreeGrafter"/>
</dbReference>
<dbReference type="EMBL" id="UINC01121784">
    <property type="protein sequence ID" value="SVC97187.1"/>
    <property type="molecule type" value="Genomic_DNA"/>
</dbReference>
<dbReference type="AlphaFoldDB" id="A0A382RJ89"/>
<proteinExistence type="predicted"/>
<feature type="non-terminal residue" evidence="3">
    <location>
        <position position="123"/>
    </location>
</feature>
<dbReference type="Pfam" id="PF00676">
    <property type="entry name" value="E1_dh"/>
    <property type="match status" value="1"/>
</dbReference>
<dbReference type="SUPFAM" id="SSF52518">
    <property type="entry name" value="Thiamin diphosphate-binding fold (THDP-binding)"/>
    <property type="match status" value="1"/>
</dbReference>
<evidence type="ECO:0000256" key="1">
    <source>
        <dbReference type="ARBA" id="ARBA00023002"/>
    </source>
</evidence>
<organism evidence="3">
    <name type="scientific">marine metagenome</name>
    <dbReference type="NCBI Taxonomy" id="408172"/>
    <lineage>
        <taxon>unclassified sequences</taxon>
        <taxon>metagenomes</taxon>
        <taxon>ecological metagenomes</taxon>
    </lineage>
</organism>
<evidence type="ECO:0000313" key="3">
    <source>
        <dbReference type="EMBL" id="SVC97187.1"/>
    </source>
</evidence>
<sequence>MDDKQLILLKQGKGFFHIGCAGHEAAGIAAALSFKPGFDYAYPYYRDQAFCLGWGMESREHLLSFLAKEDDPSSGGRQMPQHFGHRELNIVSQSSPTGTQFLQATGAGFSLLRNGDHAVVYVS</sequence>
<accession>A0A382RJ89</accession>
<dbReference type="PANTHER" id="PTHR43380">
    <property type="entry name" value="2-OXOISOVALERATE DEHYDROGENASE SUBUNIT ALPHA, MITOCHONDRIAL"/>
    <property type="match status" value="1"/>
</dbReference>
<protein>
    <recommendedName>
        <fullName evidence="2">Dehydrogenase E1 component domain-containing protein</fullName>
    </recommendedName>
</protein>
<feature type="domain" description="Dehydrogenase E1 component" evidence="2">
    <location>
        <begin position="2"/>
        <end position="120"/>
    </location>
</feature>
<dbReference type="PANTHER" id="PTHR43380:SF1">
    <property type="entry name" value="2-OXOISOVALERATE DEHYDROGENASE SUBUNIT ALPHA, MITOCHONDRIAL"/>
    <property type="match status" value="1"/>
</dbReference>
<evidence type="ECO:0000259" key="2">
    <source>
        <dbReference type="Pfam" id="PF00676"/>
    </source>
</evidence>
<dbReference type="InterPro" id="IPR050771">
    <property type="entry name" value="Alpha-ketoacid_DH_E1_comp"/>
</dbReference>
<gene>
    <name evidence="3" type="ORF">METZ01_LOCUS350041</name>
</gene>
<reference evidence="3" key="1">
    <citation type="submission" date="2018-05" db="EMBL/GenBank/DDBJ databases">
        <authorList>
            <person name="Lanie J.A."/>
            <person name="Ng W.-L."/>
            <person name="Kazmierczak K.M."/>
            <person name="Andrzejewski T.M."/>
            <person name="Davidsen T.M."/>
            <person name="Wayne K.J."/>
            <person name="Tettelin H."/>
            <person name="Glass J.I."/>
            <person name="Rusch D."/>
            <person name="Podicherti R."/>
            <person name="Tsui H.-C.T."/>
            <person name="Winkler M.E."/>
        </authorList>
    </citation>
    <scope>NUCLEOTIDE SEQUENCE</scope>
</reference>
<keyword evidence="1" id="KW-0560">Oxidoreductase</keyword>